<gene>
    <name evidence="2" type="ORF">HFMG01WIA_0793</name>
</gene>
<proteinExistence type="predicted"/>
<keyword evidence="1" id="KW-0732">Signal</keyword>
<evidence type="ECO:0000313" key="2">
    <source>
        <dbReference type="EMBL" id="AFP78795.1"/>
    </source>
</evidence>
<evidence type="ECO:0008006" key="4">
    <source>
        <dbReference type="Google" id="ProtNLM"/>
    </source>
</evidence>
<evidence type="ECO:0000313" key="3">
    <source>
        <dbReference type="Proteomes" id="UP000003940"/>
    </source>
</evidence>
<dbReference type="AlphaFoldDB" id="J3YGL3"/>
<name>J3YGL3_MYCGL</name>
<sequence>MLSIIFLGLAMSSCAYVAVLKKQVRNDRVQLQVATENNAQSETANLSKINSANSSVVNNSSIGDSTIISGGNLSICNSTDNGDTAYLPANVEALVNSTNVSDQVWYKNTSTNSGIVIWELLLSR</sequence>
<feature type="signal peptide" evidence="1">
    <location>
        <begin position="1"/>
        <end position="17"/>
    </location>
</feature>
<dbReference type="HOGENOM" id="CLU_2001329_0_0_14"/>
<feature type="chain" id="PRO_5003777698" description="Lipoprotein" evidence="1">
    <location>
        <begin position="18"/>
        <end position="124"/>
    </location>
</feature>
<dbReference type="KEGG" id="mgw:HFMG01WIA_0793"/>
<reference evidence="2 3" key="1">
    <citation type="journal article" date="2012" name="Microbiology">
        <title>Extensive variation in surface lipoprotein gene content and genomic changes associated with virulence during evolution of a novel North American house finch epizootic strain of Mycoplasma gallisepticum.</title>
        <authorList>
            <person name="Tulman E.R."/>
            <person name="Liao X."/>
            <person name="Szczepanek S.M."/>
            <person name="Ley D.H."/>
            <person name="Kutish G.F."/>
            <person name="Geary S.J."/>
        </authorList>
    </citation>
    <scope>NUCLEOTIDE SEQUENCE [LARGE SCALE GENOMIC DNA]</scope>
    <source>
        <strain evidence="3">House finch-associated</strain>
    </source>
</reference>
<protein>
    <recommendedName>
        <fullName evidence="4">Lipoprotein</fullName>
    </recommendedName>
</protein>
<dbReference type="EMBL" id="CP003510">
    <property type="protein sequence ID" value="AFP78795.1"/>
    <property type="molecule type" value="Genomic_DNA"/>
</dbReference>
<accession>J3YGL3</accession>
<evidence type="ECO:0000256" key="1">
    <source>
        <dbReference type="SAM" id="SignalP"/>
    </source>
</evidence>
<dbReference type="Proteomes" id="UP000003940">
    <property type="component" value="Chromosome"/>
</dbReference>
<organism evidence="2 3">
    <name type="scientific">Mycoplasmoides gallisepticum WI01_2001.043-13-2P</name>
    <dbReference type="NCBI Taxonomy" id="1159201"/>
    <lineage>
        <taxon>Bacteria</taxon>
        <taxon>Bacillati</taxon>
        <taxon>Mycoplasmatota</taxon>
        <taxon>Mycoplasmoidales</taxon>
        <taxon>Mycoplasmoidaceae</taxon>
        <taxon>Mycoplasmoides</taxon>
    </lineage>
</organism>